<proteinExistence type="predicted"/>
<comment type="caution">
    <text evidence="2">The sequence shown here is derived from an EMBL/GenBank/DDBJ whole genome shotgun (WGS) entry which is preliminary data.</text>
</comment>
<organism evidence="2 3">
    <name type="scientific">Agarivorans aestuarii</name>
    <dbReference type="NCBI Taxonomy" id="1563703"/>
    <lineage>
        <taxon>Bacteria</taxon>
        <taxon>Pseudomonadati</taxon>
        <taxon>Pseudomonadota</taxon>
        <taxon>Gammaproteobacteria</taxon>
        <taxon>Alteromonadales</taxon>
        <taxon>Alteromonadaceae</taxon>
        <taxon>Agarivorans</taxon>
    </lineage>
</organism>
<keyword evidence="3" id="KW-1185">Reference proteome</keyword>
<dbReference type="Proteomes" id="UP001310248">
    <property type="component" value="Unassembled WGS sequence"/>
</dbReference>
<reference evidence="3" key="1">
    <citation type="submission" date="2023-07" db="EMBL/GenBank/DDBJ databases">
        <title>Draft genome sequence of Agarivorans aestuarii strain ZMCS4, a CAZymes producing bacteria isolated from the marine brown algae Clodostephus spongiosus.</title>
        <authorList>
            <person name="Lorente B."/>
            <person name="Cabral C."/>
            <person name="Frias J."/>
            <person name="Faria J."/>
            <person name="Toubarro D."/>
        </authorList>
    </citation>
    <scope>NUCLEOTIDE SEQUENCE [LARGE SCALE GENOMIC DNA]</scope>
    <source>
        <strain evidence="3">ZMCS4</strain>
    </source>
</reference>
<keyword evidence="1" id="KW-0472">Membrane</keyword>
<gene>
    <name evidence="2" type="ORF">SNR37_000419</name>
</gene>
<reference evidence="2 3" key="2">
    <citation type="submission" date="2023-12" db="EMBL/GenBank/DDBJ databases">
        <authorList>
            <consortium name="Cladostephus spongiosus"/>
            <person name="Lorente B."/>
            <person name="Cabral C."/>
            <person name="Frias J."/>
            <person name="Faria J."/>
            <person name="Toubarro D."/>
        </authorList>
    </citation>
    <scope>NUCLEOTIDE SEQUENCE [LARGE SCALE GENOMIC DNA]</scope>
    <source>
        <strain evidence="2 3">ZMCS4</strain>
    </source>
</reference>
<evidence type="ECO:0000256" key="1">
    <source>
        <dbReference type="SAM" id="Phobius"/>
    </source>
</evidence>
<evidence type="ECO:0000313" key="3">
    <source>
        <dbReference type="Proteomes" id="UP001310248"/>
    </source>
</evidence>
<sequence>MGYLLLALMLVFVLPAVSFFLGYIHLYLEYGVVVSATIIALWLFFDFVKIKKR</sequence>
<feature type="transmembrane region" description="Helical" evidence="1">
    <location>
        <begin position="28"/>
        <end position="48"/>
    </location>
</feature>
<evidence type="ECO:0000313" key="2">
    <source>
        <dbReference type="EMBL" id="MEE1675097.1"/>
    </source>
</evidence>
<dbReference type="RefSeq" id="WP_163133916.1">
    <property type="nucleotide sequence ID" value="NZ_JAYDYW010000011.1"/>
</dbReference>
<name>A0ABU7G6Q8_9ALTE</name>
<keyword evidence="1" id="KW-0812">Transmembrane</keyword>
<protein>
    <submittedName>
        <fullName evidence="2">Uncharacterized protein</fullName>
    </submittedName>
</protein>
<keyword evidence="1" id="KW-1133">Transmembrane helix</keyword>
<dbReference type="EMBL" id="JAYDYW010000011">
    <property type="protein sequence ID" value="MEE1675097.1"/>
    <property type="molecule type" value="Genomic_DNA"/>
</dbReference>
<accession>A0ABU7G6Q8</accession>